<evidence type="ECO:0000313" key="2">
    <source>
        <dbReference type="Proteomes" id="UP001497680"/>
    </source>
</evidence>
<gene>
    <name evidence="1" type="ORF">F4821DRAFT_40843</name>
</gene>
<organism evidence="1 2">
    <name type="scientific">Hypoxylon rubiginosum</name>
    <dbReference type="NCBI Taxonomy" id="110542"/>
    <lineage>
        <taxon>Eukaryota</taxon>
        <taxon>Fungi</taxon>
        <taxon>Dikarya</taxon>
        <taxon>Ascomycota</taxon>
        <taxon>Pezizomycotina</taxon>
        <taxon>Sordariomycetes</taxon>
        <taxon>Xylariomycetidae</taxon>
        <taxon>Xylariales</taxon>
        <taxon>Hypoxylaceae</taxon>
        <taxon>Hypoxylon</taxon>
    </lineage>
</organism>
<reference evidence="1 2" key="1">
    <citation type="journal article" date="2022" name="New Phytol.">
        <title>Ecological generalism drives hyperdiversity of secondary metabolite gene clusters in xylarialean endophytes.</title>
        <authorList>
            <person name="Franco M.E.E."/>
            <person name="Wisecaver J.H."/>
            <person name="Arnold A.E."/>
            <person name="Ju Y.M."/>
            <person name="Slot J.C."/>
            <person name="Ahrendt S."/>
            <person name="Moore L.P."/>
            <person name="Eastman K.E."/>
            <person name="Scott K."/>
            <person name="Konkel Z."/>
            <person name="Mondo S.J."/>
            <person name="Kuo A."/>
            <person name="Hayes R.D."/>
            <person name="Haridas S."/>
            <person name="Andreopoulos B."/>
            <person name="Riley R."/>
            <person name="LaButti K."/>
            <person name="Pangilinan J."/>
            <person name="Lipzen A."/>
            <person name="Amirebrahimi M."/>
            <person name="Yan J."/>
            <person name="Adam C."/>
            <person name="Keymanesh K."/>
            <person name="Ng V."/>
            <person name="Louie K."/>
            <person name="Northen T."/>
            <person name="Drula E."/>
            <person name="Henrissat B."/>
            <person name="Hsieh H.M."/>
            <person name="Youens-Clark K."/>
            <person name="Lutzoni F."/>
            <person name="Miadlikowska J."/>
            <person name="Eastwood D.C."/>
            <person name="Hamelin R.C."/>
            <person name="Grigoriev I.V."/>
            <person name="U'Ren J.M."/>
        </authorList>
    </citation>
    <scope>NUCLEOTIDE SEQUENCE [LARGE SCALE GENOMIC DNA]</scope>
    <source>
        <strain evidence="1 2">ER1909</strain>
    </source>
</reference>
<protein>
    <submittedName>
        <fullName evidence="1">Uncharacterized protein</fullName>
    </submittedName>
</protein>
<evidence type="ECO:0000313" key="1">
    <source>
        <dbReference type="EMBL" id="KAI6080946.1"/>
    </source>
</evidence>
<dbReference type="Proteomes" id="UP001497680">
    <property type="component" value="Unassembled WGS sequence"/>
</dbReference>
<accession>A0ACC0CKQ6</accession>
<comment type="caution">
    <text evidence="1">The sequence shown here is derived from an EMBL/GenBank/DDBJ whole genome shotgun (WGS) entry which is preliminary data.</text>
</comment>
<keyword evidence="2" id="KW-1185">Reference proteome</keyword>
<proteinExistence type="predicted"/>
<name>A0ACC0CKQ6_9PEZI</name>
<sequence>MATPFEFIAASKPFRILVGPGKKEFTIHTELLSRMSKPLQTLVKGDMKEAREGVTEWPQIDEATFIRFWEFAYTGDYRAAEPSMDVSTPSTSTNSNANAPTRRYSNSRSYGEDIDISARRVVDSDSDMPGAGMFKREIKISKLSGGPPRGVPSRITRGTPKDEMWRQFQDQFNSNQDKVQTEQPNNNPLANYSEVLLSHARLYALADYYCVDALMALCLRKLHQMLAVFDLHGGARVADVAQLLDYSFENTGNKADGLRSMLATYAACKIEELWGNAYFQDVLESGEVAKAIIGQLMRRLQ</sequence>
<dbReference type="EMBL" id="MU394414">
    <property type="protein sequence ID" value="KAI6080946.1"/>
    <property type="molecule type" value="Genomic_DNA"/>
</dbReference>